<reference evidence="1" key="1">
    <citation type="submission" date="2016-10" db="EMBL/GenBank/DDBJ databases">
        <title>Sequence of Gallionella enrichment culture.</title>
        <authorList>
            <person name="Poehlein A."/>
            <person name="Muehling M."/>
            <person name="Daniel R."/>
        </authorList>
    </citation>
    <scope>NUCLEOTIDE SEQUENCE</scope>
</reference>
<proteinExistence type="predicted"/>
<sequence>MINPFELQKERLLIFGEDPPNQLFQAYLLLIGLENFHVEIGSQPNSLLIRYSVQHYSLEALEKALTREGFQLEYNLLDKIKNQLIHYCEDVQYHNLKTPEPRTKNNSQEIFVKAYELHSHGNHDDTPKELREFK</sequence>
<gene>
    <name evidence="1" type="ORF">GALL_15800</name>
</gene>
<organism evidence="1">
    <name type="scientific">mine drainage metagenome</name>
    <dbReference type="NCBI Taxonomy" id="410659"/>
    <lineage>
        <taxon>unclassified sequences</taxon>
        <taxon>metagenomes</taxon>
        <taxon>ecological metagenomes</taxon>
    </lineage>
</organism>
<protein>
    <submittedName>
        <fullName evidence="1">Uncharacterized protein</fullName>
    </submittedName>
</protein>
<comment type="caution">
    <text evidence="1">The sequence shown here is derived from an EMBL/GenBank/DDBJ whole genome shotgun (WGS) entry which is preliminary data.</text>
</comment>
<dbReference type="AlphaFoldDB" id="A0A1J5TWS3"/>
<evidence type="ECO:0000313" key="1">
    <source>
        <dbReference type="EMBL" id="OIR18252.1"/>
    </source>
</evidence>
<dbReference type="EMBL" id="MLJW01000003">
    <property type="protein sequence ID" value="OIR18252.1"/>
    <property type="molecule type" value="Genomic_DNA"/>
</dbReference>
<accession>A0A1J5TWS3</accession>
<name>A0A1J5TWS3_9ZZZZ</name>